<dbReference type="SUPFAM" id="SSF52087">
    <property type="entry name" value="CRAL/TRIO domain"/>
    <property type="match status" value="1"/>
</dbReference>
<dbReference type="CDD" id="cd00170">
    <property type="entry name" value="SEC14"/>
    <property type="match status" value="1"/>
</dbReference>
<dbReference type="GO" id="GO:0016020">
    <property type="term" value="C:membrane"/>
    <property type="evidence" value="ECO:0007669"/>
    <property type="project" value="TreeGrafter"/>
</dbReference>
<organism evidence="1 2">
    <name type="scientific">Rhodnius prolixus</name>
    <name type="common">Triatomid bug</name>
    <dbReference type="NCBI Taxonomy" id="13249"/>
    <lineage>
        <taxon>Eukaryota</taxon>
        <taxon>Metazoa</taxon>
        <taxon>Ecdysozoa</taxon>
        <taxon>Arthropoda</taxon>
        <taxon>Hexapoda</taxon>
        <taxon>Insecta</taxon>
        <taxon>Pterygota</taxon>
        <taxon>Neoptera</taxon>
        <taxon>Paraneoptera</taxon>
        <taxon>Hemiptera</taxon>
        <taxon>Heteroptera</taxon>
        <taxon>Panheteroptera</taxon>
        <taxon>Cimicomorpha</taxon>
        <taxon>Reduviidae</taxon>
        <taxon>Triatominae</taxon>
        <taxon>Rhodnius</taxon>
    </lineage>
</organism>
<keyword evidence="2" id="KW-1185">Reference proteome</keyword>
<accession>T1I2D7</accession>
<dbReference type="VEuPathDB" id="VectorBase:RPRC010457"/>
<sequence length="321" mass="38064">SSSQTQATFNNFIQMYEFTEEQIDWVLAEISYSRKQLDSDLEQIKEWLKLQHHLPACRLKESDNFLKNYLTGCKGSLEKTKRKLDAYYTFRSHSELFTNRDPLDPQYVQMRQLMTFAPVPVISEGRKIMFLFGSITKVDPEGFHFLPFLRAYLNCSELWLREVGIHPQLYLLGDYDKFTVQHLMKVKLLLVRDFVYYLLNEMPFRIAKISWINCPPFIVAFINKWVKPFLSKKLRDRLYITSNGIEEVIQDLENVPLPEQYGGDFPLRQLSEQWREEEAKRRQWYLNELSEQCDESKRVVSEDPTNPYFGVPGSLKRLVVD</sequence>
<dbReference type="Gene3D" id="3.40.525.10">
    <property type="entry name" value="CRAL-TRIO lipid binding domain"/>
    <property type="match status" value="1"/>
</dbReference>
<evidence type="ECO:0000313" key="2">
    <source>
        <dbReference type="Proteomes" id="UP000015103"/>
    </source>
</evidence>
<dbReference type="InterPro" id="IPR036865">
    <property type="entry name" value="CRAL-TRIO_dom_sf"/>
</dbReference>
<dbReference type="PANTHER" id="PTHR10174">
    <property type="entry name" value="ALPHA-TOCOPHEROL TRANSFER PROTEIN-RELATED"/>
    <property type="match status" value="1"/>
</dbReference>
<dbReference type="Proteomes" id="UP000015103">
    <property type="component" value="Unassembled WGS sequence"/>
</dbReference>
<dbReference type="STRING" id="13249.T1I2D7"/>
<protein>
    <submittedName>
        <fullName evidence="1">CRAL-TRIO domain-containing protein</fullName>
    </submittedName>
</protein>
<name>T1I2D7_RHOPR</name>
<dbReference type="eggNOG" id="KOG1471">
    <property type="taxonomic scope" value="Eukaryota"/>
</dbReference>
<reference evidence="1" key="1">
    <citation type="submission" date="2015-05" db="UniProtKB">
        <authorList>
            <consortium name="EnsemblMetazoa"/>
        </authorList>
    </citation>
    <scope>IDENTIFICATION</scope>
</reference>
<dbReference type="EMBL" id="ACPB03016285">
    <property type="status" value="NOT_ANNOTATED_CDS"/>
    <property type="molecule type" value="Genomic_DNA"/>
</dbReference>
<dbReference type="PANTHER" id="PTHR10174:SF224">
    <property type="entry name" value="RETINOL-BINDING PROTEIN PINTA"/>
    <property type="match status" value="1"/>
</dbReference>
<evidence type="ECO:0000313" key="1">
    <source>
        <dbReference type="EnsemblMetazoa" id="RPRC010457-PA"/>
    </source>
</evidence>
<dbReference type="AlphaFoldDB" id="T1I2D7"/>
<dbReference type="InterPro" id="IPR001251">
    <property type="entry name" value="CRAL-TRIO_dom"/>
</dbReference>
<dbReference type="InParanoid" id="T1I2D7"/>
<dbReference type="SUPFAM" id="SSF46938">
    <property type="entry name" value="CRAL/TRIO N-terminal domain"/>
    <property type="match status" value="1"/>
</dbReference>
<proteinExistence type="predicted"/>
<dbReference type="HOGENOM" id="CLU_046597_3_1_1"/>
<dbReference type="PROSITE" id="PS50191">
    <property type="entry name" value="CRAL_TRIO"/>
    <property type="match status" value="1"/>
</dbReference>
<dbReference type="GO" id="GO:1902936">
    <property type="term" value="F:phosphatidylinositol bisphosphate binding"/>
    <property type="evidence" value="ECO:0007669"/>
    <property type="project" value="TreeGrafter"/>
</dbReference>
<dbReference type="Pfam" id="PF00650">
    <property type="entry name" value="CRAL_TRIO"/>
    <property type="match status" value="1"/>
</dbReference>
<dbReference type="EnsemblMetazoa" id="RPRC010457-RA">
    <property type="protein sequence ID" value="RPRC010457-PA"/>
    <property type="gene ID" value="RPRC010457"/>
</dbReference>
<dbReference type="InterPro" id="IPR036273">
    <property type="entry name" value="CRAL/TRIO_N_dom_sf"/>
</dbReference>